<feature type="region of interest" description="Disordered" evidence="1">
    <location>
        <begin position="65"/>
        <end position="114"/>
    </location>
</feature>
<organism evidence="3 4">
    <name type="scientific">Romeriopsis navalis LEGE 11480</name>
    <dbReference type="NCBI Taxonomy" id="2777977"/>
    <lineage>
        <taxon>Bacteria</taxon>
        <taxon>Bacillati</taxon>
        <taxon>Cyanobacteriota</taxon>
        <taxon>Cyanophyceae</taxon>
        <taxon>Leptolyngbyales</taxon>
        <taxon>Leptolyngbyaceae</taxon>
        <taxon>Romeriopsis</taxon>
        <taxon>Romeriopsis navalis</taxon>
    </lineage>
</organism>
<comment type="caution">
    <text evidence="3">The sequence shown here is derived from an EMBL/GenBank/DDBJ whole genome shotgun (WGS) entry which is preliminary data.</text>
</comment>
<feature type="compositionally biased region" description="Pro residues" evidence="1">
    <location>
        <begin position="90"/>
        <end position="104"/>
    </location>
</feature>
<dbReference type="InterPro" id="IPR001623">
    <property type="entry name" value="DnaJ_domain"/>
</dbReference>
<evidence type="ECO:0000313" key="4">
    <source>
        <dbReference type="Proteomes" id="UP000625316"/>
    </source>
</evidence>
<evidence type="ECO:0000313" key="3">
    <source>
        <dbReference type="EMBL" id="MBE9033117.1"/>
    </source>
</evidence>
<dbReference type="InterPro" id="IPR050817">
    <property type="entry name" value="DjlA_DnaK_co-chaperone"/>
</dbReference>
<dbReference type="Proteomes" id="UP000625316">
    <property type="component" value="Unassembled WGS sequence"/>
</dbReference>
<dbReference type="SUPFAM" id="SSF46565">
    <property type="entry name" value="Chaperone J-domain"/>
    <property type="match status" value="1"/>
</dbReference>
<feature type="compositionally biased region" description="Basic and acidic residues" evidence="1">
    <location>
        <begin position="169"/>
        <end position="180"/>
    </location>
</feature>
<evidence type="ECO:0000259" key="2">
    <source>
        <dbReference type="PROSITE" id="PS50076"/>
    </source>
</evidence>
<feature type="non-terminal residue" evidence="3">
    <location>
        <position position="198"/>
    </location>
</feature>
<dbReference type="Gene3D" id="1.25.40.10">
    <property type="entry name" value="Tetratricopeptide repeat domain"/>
    <property type="match status" value="1"/>
</dbReference>
<feature type="compositionally biased region" description="Low complexity" evidence="1">
    <location>
        <begin position="181"/>
        <end position="198"/>
    </location>
</feature>
<accession>A0A928VSV4</accession>
<dbReference type="SMART" id="SM00271">
    <property type="entry name" value="DnaJ"/>
    <property type="match status" value="1"/>
</dbReference>
<sequence length="198" mass="21811">MSEFDRYYEVLEIAPGAPVAAVKQAYRTLARRWHPDRFTSLEDKAIAEAKFKQINLAYEQLKDYVPPVRPPRSSPSRSPQSKSSGRSPQPTTPPSAAAPPPRSPQVPTRGKSPQRLYQMAADYAREGKYEAAIACLGVAIGRQPDYAIAYRYRGHLRSLLSLERSAAADLRKADKLERPASRPANSVPVAVPPAAMAQ</sequence>
<keyword evidence="4" id="KW-1185">Reference proteome</keyword>
<protein>
    <submittedName>
        <fullName evidence="3">J domain-containing protein</fullName>
    </submittedName>
</protein>
<dbReference type="CDD" id="cd06257">
    <property type="entry name" value="DnaJ"/>
    <property type="match status" value="1"/>
</dbReference>
<dbReference type="Pfam" id="PF00226">
    <property type="entry name" value="DnaJ"/>
    <property type="match status" value="1"/>
</dbReference>
<dbReference type="InterPro" id="IPR036869">
    <property type="entry name" value="J_dom_sf"/>
</dbReference>
<dbReference type="PRINTS" id="PR00625">
    <property type="entry name" value="JDOMAIN"/>
</dbReference>
<dbReference type="PANTHER" id="PTHR24074">
    <property type="entry name" value="CO-CHAPERONE PROTEIN DJLA"/>
    <property type="match status" value="1"/>
</dbReference>
<evidence type="ECO:0000256" key="1">
    <source>
        <dbReference type="SAM" id="MobiDB-lite"/>
    </source>
</evidence>
<name>A0A928VSV4_9CYAN</name>
<dbReference type="SUPFAM" id="SSF48452">
    <property type="entry name" value="TPR-like"/>
    <property type="match status" value="1"/>
</dbReference>
<gene>
    <name evidence="3" type="ORF">IQ266_25600</name>
</gene>
<dbReference type="RefSeq" id="WP_264327928.1">
    <property type="nucleotide sequence ID" value="NZ_JADEXQ010000153.1"/>
</dbReference>
<proteinExistence type="predicted"/>
<reference evidence="3" key="1">
    <citation type="submission" date="2020-10" db="EMBL/GenBank/DDBJ databases">
        <authorList>
            <person name="Castelo-Branco R."/>
            <person name="Eusebio N."/>
            <person name="Adriana R."/>
            <person name="Vieira A."/>
            <person name="Brugerolle De Fraissinette N."/>
            <person name="Rezende De Castro R."/>
            <person name="Schneider M.P."/>
            <person name="Vasconcelos V."/>
            <person name="Leao P.N."/>
        </authorList>
    </citation>
    <scope>NUCLEOTIDE SEQUENCE</scope>
    <source>
        <strain evidence="3">LEGE 11480</strain>
    </source>
</reference>
<feature type="region of interest" description="Disordered" evidence="1">
    <location>
        <begin position="168"/>
        <end position="198"/>
    </location>
</feature>
<dbReference type="EMBL" id="JADEXQ010000153">
    <property type="protein sequence ID" value="MBE9033117.1"/>
    <property type="molecule type" value="Genomic_DNA"/>
</dbReference>
<feature type="domain" description="J" evidence="2">
    <location>
        <begin position="6"/>
        <end position="66"/>
    </location>
</feature>
<dbReference type="PROSITE" id="PS50076">
    <property type="entry name" value="DNAJ_2"/>
    <property type="match status" value="1"/>
</dbReference>
<dbReference type="InterPro" id="IPR011990">
    <property type="entry name" value="TPR-like_helical_dom_sf"/>
</dbReference>
<dbReference type="Gene3D" id="1.10.287.110">
    <property type="entry name" value="DnaJ domain"/>
    <property type="match status" value="1"/>
</dbReference>
<feature type="compositionally biased region" description="Low complexity" evidence="1">
    <location>
        <begin position="74"/>
        <end position="89"/>
    </location>
</feature>
<dbReference type="AlphaFoldDB" id="A0A928VSV4"/>